<dbReference type="Proteomes" id="UP000026961">
    <property type="component" value="Chromosome 5"/>
</dbReference>
<sequence>MVKPGVPVSSVVPLDRNLRWPLLAGCLRRLGCLPVLVVKSALRRLRSTTFLHTKTFTLDFGILWFKAFRLLAEWHSREHSEGINAFLHVFIAAFVITKPVSTKVHMFL</sequence>
<dbReference type="Gramene" id="OGLUM05G10310.1">
    <property type="protein sequence ID" value="OGLUM05G10310.1"/>
    <property type="gene ID" value="OGLUM05G10310"/>
</dbReference>
<keyword evidence="2" id="KW-1185">Reference proteome</keyword>
<evidence type="ECO:0000313" key="1">
    <source>
        <dbReference type="EnsemblPlants" id="OGLUM05G10310.1"/>
    </source>
</evidence>
<reference evidence="1" key="2">
    <citation type="submission" date="2018-05" db="EMBL/GenBank/DDBJ databases">
        <title>OgluRS3 (Oryza glumaepatula Reference Sequence Version 3).</title>
        <authorList>
            <person name="Zhang J."/>
            <person name="Kudrna D."/>
            <person name="Lee S."/>
            <person name="Talag J."/>
            <person name="Welchert J."/>
            <person name="Wing R.A."/>
        </authorList>
    </citation>
    <scope>NUCLEOTIDE SEQUENCE [LARGE SCALE GENOMIC DNA]</scope>
</reference>
<organism evidence="1">
    <name type="scientific">Oryza glumipatula</name>
    <dbReference type="NCBI Taxonomy" id="40148"/>
    <lineage>
        <taxon>Eukaryota</taxon>
        <taxon>Viridiplantae</taxon>
        <taxon>Streptophyta</taxon>
        <taxon>Embryophyta</taxon>
        <taxon>Tracheophyta</taxon>
        <taxon>Spermatophyta</taxon>
        <taxon>Magnoliopsida</taxon>
        <taxon>Liliopsida</taxon>
        <taxon>Poales</taxon>
        <taxon>Poaceae</taxon>
        <taxon>BOP clade</taxon>
        <taxon>Oryzoideae</taxon>
        <taxon>Oryzeae</taxon>
        <taxon>Oryzinae</taxon>
        <taxon>Oryza</taxon>
    </lineage>
</organism>
<dbReference type="EnsemblPlants" id="OGLUM05G10310.1">
    <property type="protein sequence ID" value="OGLUM05G10310.1"/>
    <property type="gene ID" value="OGLUM05G10310"/>
</dbReference>
<proteinExistence type="predicted"/>
<evidence type="ECO:0000313" key="2">
    <source>
        <dbReference type="Proteomes" id="UP000026961"/>
    </source>
</evidence>
<reference evidence="1" key="1">
    <citation type="submission" date="2015-04" db="UniProtKB">
        <authorList>
            <consortium name="EnsemblPlants"/>
        </authorList>
    </citation>
    <scope>IDENTIFICATION</scope>
</reference>
<accession>A0A0D9ZWP0</accession>
<dbReference type="AlphaFoldDB" id="A0A0D9ZWP0"/>
<name>A0A0D9ZWP0_9ORYZ</name>
<protein>
    <submittedName>
        <fullName evidence="1">Uncharacterized protein</fullName>
    </submittedName>
</protein>